<feature type="region of interest" description="Disordered" evidence="1">
    <location>
        <begin position="450"/>
        <end position="480"/>
    </location>
</feature>
<evidence type="ECO:0000313" key="3">
    <source>
        <dbReference type="Proteomes" id="UP001589619"/>
    </source>
</evidence>
<feature type="compositionally biased region" description="Low complexity" evidence="1">
    <location>
        <begin position="461"/>
        <end position="472"/>
    </location>
</feature>
<feature type="region of interest" description="Disordered" evidence="1">
    <location>
        <begin position="233"/>
        <end position="425"/>
    </location>
</feature>
<comment type="caution">
    <text evidence="2">The sequence shown here is derived from an EMBL/GenBank/DDBJ whole genome shotgun (WGS) entry which is preliminary data.</text>
</comment>
<evidence type="ECO:0000256" key="1">
    <source>
        <dbReference type="SAM" id="MobiDB-lite"/>
    </source>
</evidence>
<organism evidence="2 3">
    <name type="scientific">Paenibacillus hodogayensis</name>
    <dbReference type="NCBI Taxonomy" id="279208"/>
    <lineage>
        <taxon>Bacteria</taxon>
        <taxon>Bacillati</taxon>
        <taxon>Bacillota</taxon>
        <taxon>Bacilli</taxon>
        <taxon>Bacillales</taxon>
        <taxon>Paenibacillaceae</taxon>
        <taxon>Paenibacillus</taxon>
    </lineage>
</organism>
<sequence>MSMQIGQMMRSLLGEVQPTEAKTLELKAGEVVKGMVLQLLGEQDAIVNIGGVHVRAKLESPLQQGQVTFLQVQPESNGSQTVLKPVGVMPPLLTDDSLTELLLKFGIKDGAQARQLGNQLQQAGIPLTRENVQRFADIVKAAPADVPADQSLEAAIVASKRNLPLTREAVQSLREAMFGQPLTAQLDRLEGQAQAALRALAQLPEAQGGELRELLEKLAQAMRAVKEASGSAGGAAARSALPESQAGAGQGRPDGGTAVQGKASEPAGQAGSSRSFAAETARSGPEQRAPVTEPTGQTSRHGATEPLSAGRQPNAGDQLAEGTGKAPVPAERQEGRQPAAGSSDAARSAADPEGRAVREPPRTQPGQPALPARPSTAAGEGERGLSASGSHGTEKADSSPDNRSDRAAAREGGHEPARAQPKSEDHWIGRLLKAVGMDNEHQISRAVARAEHGAPPAHVTAGDALPGADAGPTTGAPSAGELQRHAAADSLKSVLLQLGASQAVPEALREQAQQAVQHITGQQLLLSADRSAVLTHVTLLLPVRHEGGEQTAAVHVQSRKGRKGEIDAQNCRLLFDLNMHTLGSTLVDVQVYDRKVYLQVHNDTPVLGLLLERYRGEIEQGLLGNGYRCMSLQCSPFPKPAQPDGVDGMTEAASAAMPGGAASAYRVKPYKGVDMRV</sequence>
<gene>
    <name evidence="2" type="ORF">ACFFNY_24675</name>
</gene>
<feature type="compositionally biased region" description="Basic and acidic residues" evidence="1">
    <location>
        <begin position="350"/>
        <end position="361"/>
    </location>
</feature>
<accession>A0ABV5W2J9</accession>
<feature type="compositionally biased region" description="Basic and acidic residues" evidence="1">
    <location>
        <begin position="392"/>
        <end position="425"/>
    </location>
</feature>
<evidence type="ECO:0000313" key="2">
    <source>
        <dbReference type="EMBL" id="MFB9754779.1"/>
    </source>
</evidence>
<keyword evidence="3" id="KW-1185">Reference proteome</keyword>
<dbReference type="Proteomes" id="UP001589619">
    <property type="component" value="Unassembled WGS sequence"/>
</dbReference>
<proteinExistence type="predicted"/>
<dbReference type="EMBL" id="JBHMAG010000016">
    <property type="protein sequence ID" value="MFB9754779.1"/>
    <property type="molecule type" value="Genomic_DNA"/>
</dbReference>
<evidence type="ECO:0008006" key="4">
    <source>
        <dbReference type="Google" id="ProtNLM"/>
    </source>
</evidence>
<reference evidence="2 3" key="1">
    <citation type="submission" date="2024-09" db="EMBL/GenBank/DDBJ databases">
        <authorList>
            <person name="Sun Q."/>
            <person name="Mori K."/>
        </authorList>
    </citation>
    <scope>NUCLEOTIDE SEQUENCE [LARGE SCALE GENOMIC DNA]</scope>
    <source>
        <strain evidence="2 3">JCM 12520</strain>
    </source>
</reference>
<dbReference type="RefSeq" id="WP_344909565.1">
    <property type="nucleotide sequence ID" value="NZ_BAAAYO010000008.1"/>
</dbReference>
<name>A0ABV5W2J9_9BACL</name>
<protein>
    <recommendedName>
        <fullName evidence="4">Flagellar hook-length control protein-like C-terminal domain-containing protein</fullName>
    </recommendedName>
</protein>
<feature type="compositionally biased region" description="Low complexity" evidence="1">
    <location>
        <begin position="339"/>
        <end position="349"/>
    </location>
</feature>